<dbReference type="InterPro" id="IPR004564">
    <property type="entry name" value="OM_lipoprot_carrier_LolA-like"/>
</dbReference>
<keyword evidence="7" id="KW-1185">Reference proteome</keyword>
<comment type="subunit">
    <text evidence="1">Monomer.</text>
</comment>
<keyword evidence="3 5" id="KW-0732">Signal</keyword>
<dbReference type="Proteomes" id="UP000189437">
    <property type="component" value="Unassembled WGS sequence"/>
</dbReference>
<dbReference type="Gene3D" id="2.50.20.10">
    <property type="entry name" value="Lipoprotein localisation LolA/LolB/LppX"/>
    <property type="match status" value="1"/>
</dbReference>
<dbReference type="EMBL" id="MLHH01000009">
    <property type="protein sequence ID" value="OOF36758.1"/>
    <property type="molecule type" value="Genomic_DNA"/>
</dbReference>
<evidence type="ECO:0000256" key="5">
    <source>
        <dbReference type="SAM" id="SignalP"/>
    </source>
</evidence>
<evidence type="ECO:0000256" key="2">
    <source>
        <dbReference type="ARBA" id="ARBA00022448"/>
    </source>
</evidence>
<evidence type="ECO:0000313" key="7">
    <source>
        <dbReference type="Proteomes" id="UP000189437"/>
    </source>
</evidence>
<dbReference type="SUPFAM" id="SSF89392">
    <property type="entry name" value="Prokaryotic lipoproteins and lipoprotein localization factors"/>
    <property type="match status" value="1"/>
</dbReference>
<accession>A0A1V3I9P1</accession>
<keyword evidence="2" id="KW-0813">Transport</keyword>
<feature type="signal peptide" evidence="5">
    <location>
        <begin position="1"/>
        <end position="18"/>
    </location>
</feature>
<evidence type="ECO:0000256" key="1">
    <source>
        <dbReference type="ARBA" id="ARBA00011245"/>
    </source>
</evidence>
<dbReference type="GO" id="GO:0015031">
    <property type="term" value="P:protein transport"/>
    <property type="evidence" value="ECO:0007669"/>
    <property type="project" value="UniProtKB-KW"/>
</dbReference>
<reference evidence="6 7" key="1">
    <citation type="submission" date="2016-10" db="EMBL/GenBank/DDBJ databases">
        <title>Rodentibacter gen. nov. and new species.</title>
        <authorList>
            <person name="Christensen H."/>
        </authorList>
    </citation>
    <scope>NUCLEOTIDE SEQUENCE [LARGE SCALE GENOMIC DNA]</scope>
    <source>
        <strain evidence="6 7">Ac69</strain>
    </source>
</reference>
<keyword evidence="4" id="KW-0653">Protein transport</keyword>
<evidence type="ECO:0000256" key="4">
    <source>
        <dbReference type="ARBA" id="ARBA00022927"/>
    </source>
</evidence>
<dbReference type="CDD" id="cd16325">
    <property type="entry name" value="LolA"/>
    <property type="match status" value="1"/>
</dbReference>
<evidence type="ECO:0000313" key="6">
    <source>
        <dbReference type="EMBL" id="OOF36758.1"/>
    </source>
</evidence>
<gene>
    <name evidence="6" type="ORF">BKK48_04120</name>
</gene>
<protein>
    <recommendedName>
        <fullName evidence="8">Outer membrane lipoprotein carrier protein LolA</fullName>
    </recommendedName>
</protein>
<proteinExistence type="predicted"/>
<name>A0A1V3I9P1_9PAST</name>
<evidence type="ECO:0000256" key="3">
    <source>
        <dbReference type="ARBA" id="ARBA00022729"/>
    </source>
</evidence>
<sequence length="196" mass="22296">MKKMIFLFTLLMSTWAYGFSEQALISQLQRPQSVQGDFVQARHLKALNRPIMTEGKFTLVANKGLLWQMEKPFNTQLRVTEKGIMQWNGTQWVNNGKLGQAEQIQLFLGLLSGDVSGLKKQFKLTLTGSSQQWQVTLVPDSLLMKQIFNQIIIQGDEVVKMMTLDEAQGDKTDITFKNNQINSPLTDFARQALQVQ</sequence>
<comment type="caution">
    <text evidence="6">The sequence shown here is derived from an EMBL/GenBank/DDBJ whole genome shotgun (WGS) entry which is preliminary data.</text>
</comment>
<feature type="chain" id="PRO_5013138520" description="Outer membrane lipoprotein carrier protein LolA" evidence="5">
    <location>
        <begin position="19"/>
        <end position="196"/>
    </location>
</feature>
<dbReference type="InterPro" id="IPR029046">
    <property type="entry name" value="LolA/LolB/LppX"/>
</dbReference>
<dbReference type="AlphaFoldDB" id="A0A1V3I9P1"/>
<dbReference type="RefSeq" id="WP_077426906.1">
    <property type="nucleotide sequence ID" value="NZ_MLHH01000009.1"/>
</dbReference>
<evidence type="ECO:0008006" key="8">
    <source>
        <dbReference type="Google" id="ProtNLM"/>
    </source>
</evidence>
<dbReference type="Pfam" id="PF19574">
    <property type="entry name" value="LolA_3"/>
    <property type="match status" value="1"/>
</dbReference>
<dbReference type="OrthoDB" id="7025041at2"/>
<dbReference type="STRING" id="1908258.BKK48_04120"/>
<organism evidence="6 7">
    <name type="scientific">Rodentibacter heidelbergensis</name>
    <dbReference type="NCBI Taxonomy" id="1908258"/>
    <lineage>
        <taxon>Bacteria</taxon>
        <taxon>Pseudomonadati</taxon>
        <taxon>Pseudomonadota</taxon>
        <taxon>Gammaproteobacteria</taxon>
        <taxon>Pasteurellales</taxon>
        <taxon>Pasteurellaceae</taxon>
        <taxon>Rodentibacter</taxon>
    </lineage>
</organism>